<protein>
    <submittedName>
        <fullName evidence="2">Uncharacterized protein</fullName>
    </submittedName>
</protein>
<reference evidence="2 3" key="1">
    <citation type="journal article" date="2009" name="Science">
        <title>Green evolution and dynamic adaptations revealed by genomes of the marine picoeukaryotes Micromonas.</title>
        <authorList>
            <person name="Worden A.Z."/>
            <person name="Lee J.H."/>
            <person name="Mock T."/>
            <person name="Rouze P."/>
            <person name="Simmons M.P."/>
            <person name="Aerts A.L."/>
            <person name="Allen A.E."/>
            <person name="Cuvelier M.L."/>
            <person name="Derelle E."/>
            <person name="Everett M.V."/>
            <person name="Foulon E."/>
            <person name="Grimwood J."/>
            <person name="Gundlach H."/>
            <person name="Henrissat B."/>
            <person name="Napoli C."/>
            <person name="McDonald S.M."/>
            <person name="Parker M.S."/>
            <person name="Rombauts S."/>
            <person name="Salamov A."/>
            <person name="Von Dassow P."/>
            <person name="Badger J.H."/>
            <person name="Coutinho P.M."/>
            <person name="Demir E."/>
            <person name="Dubchak I."/>
            <person name="Gentemann C."/>
            <person name="Eikrem W."/>
            <person name="Gready J.E."/>
            <person name="John U."/>
            <person name="Lanier W."/>
            <person name="Lindquist E.A."/>
            <person name="Lucas S."/>
            <person name="Mayer K.F."/>
            <person name="Moreau H."/>
            <person name="Not F."/>
            <person name="Otillar R."/>
            <person name="Panaud O."/>
            <person name="Pangilinan J."/>
            <person name="Paulsen I."/>
            <person name="Piegu B."/>
            <person name="Poliakov A."/>
            <person name="Robbens S."/>
            <person name="Schmutz J."/>
            <person name="Toulza E."/>
            <person name="Wyss T."/>
            <person name="Zelensky A."/>
            <person name="Zhou K."/>
            <person name="Armbrust E.V."/>
            <person name="Bhattacharya D."/>
            <person name="Goodenough U.W."/>
            <person name="Van de Peer Y."/>
            <person name="Grigoriev I.V."/>
        </authorList>
    </citation>
    <scope>NUCLEOTIDE SEQUENCE [LARGE SCALE GENOMIC DNA]</scope>
    <source>
        <strain evidence="3">RCC299 / NOUM17</strain>
    </source>
</reference>
<dbReference type="KEGG" id="mis:MICPUN_56331"/>
<sequence>MSLLMGEWKHLRRTPPGGVPADAPASPPNHLHLRALPGRESKSFATGDGPPSFFSSALPLLEPPIETPLPLPAPLNPRRARGRASYDAVTALTELKRSLDFDVSEERGSASRVAGGRSRTSRRPREDMNAAMMPLLATVPTAAGPGAPKALPELPRDIEKMSYRELKDHYPLVFGKATNSNNKGWLYRVIKARYVNPEVEGEEDATAGEDGIAAARPRRRKRVDYLAVVSAGAA</sequence>
<gene>
    <name evidence="2" type="ORF">MICPUN_56331</name>
</gene>
<name>C1E030_MICCC</name>
<feature type="region of interest" description="Disordered" evidence="1">
    <location>
        <begin position="1"/>
        <end position="34"/>
    </location>
</feature>
<dbReference type="Proteomes" id="UP000002009">
    <property type="component" value="Chromosome 2"/>
</dbReference>
<dbReference type="EMBL" id="CP001323">
    <property type="protein sequence ID" value="ACO61228.1"/>
    <property type="molecule type" value="Genomic_DNA"/>
</dbReference>
<dbReference type="GeneID" id="8240685"/>
<keyword evidence="3" id="KW-1185">Reference proteome</keyword>
<dbReference type="RefSeq" id="XP_002499970.1">
    <property type="nucleotide sequence ID" value="XM_002499924.1"/>
</dbReference>
<organism evidence="2 3">
    <name type="scientific">Micromonas commoda (strain RCC299 / NOUM17 / CCMP2709)</name>
    <name type="common">Picoplanktonic green alga</name>
    <dbReference type="NCBI Taxonomy" id="296587"/>
    <lineage>
        <taxon>Eukaryota</taxon>
        <taxon>Viridiplantae</taxon>
        <taxon>Chlorophyta</taxon>
        <taxon>Mamiellophyceae</taxon>
        <taxon>Mamiellales</taxon>
        <taxon>Mamiellaceae</taxon>
        <taxon>Micromonas</taxon>
    </lineage>
</organism>
<accession>C1E030</accession>
<evidence type="ECO:0000313" key="3">
    <source>
        <dbReference type="Proteomes" id="UP000002009"/>
    </source>
</evidence>
<evidence type="ECO:0000313" key="2">
    <source>
        <dbReference type="EMBL" id="ACO61228.1"/>
    </source>
</evidence>
<feature type="region of interest" description="Disordered" evidence="1">
    <location>
        <begin position="103"/>
        <end position="124"/>
    </location>
</feature>
<dbReference type="InParanoid" id="C1E030"/>
<evidence type="ECO:0000256" key="1">
    <source>
        <dbReference type="SAM" id="MobiDB-lite"/>
    </source>
</evidence>
<proteinExistence type="predicted"/>
<dbReference type="AlphaFoldDB" id="C1E030"/>